<dbReference type="Proteomes" id="UP001162640">
    <property type="component" value="Unassembled WGS sequence"/>
</dbReference>
<feature type="region of interest" description="Disordered" evidence="1">
    <location>
        <begin position="1"/>
        <end position="46"/>
    </location>
</feature>
<sequence length="140" mass="14828">MAVQTRKTNSLRPRAPPASKTVAAPAKASTASAKAAKPKARKKKPKKIGDYTTFKLPNKKIAIGEIVAIEKSGAYVVEMLTEEKIVGKGSKAKKVGDYTVMSVGKGKKQAIGEIVGVKKNGGFIVEMITAESLATKKTKK</sequence>
<name>A0A9W7AG47_9STRA</name>
<evidence type="ECO:0000313" key="3">
    <source>
        <dbReference type="Proteomes" id="UP001162640"/>
    </source>
</evidence>
<dbReference type="EMBL" id="BLQM01000164">
    <property type="protein sequence ID" value="GMH71264.1"/>
    <property type="molecule type" value="Genomic_DNA"/>
</dbReference>
<evidence type="ECO:0000256" key="1">
    <source>
        <dbReference type="SAM" id="MobiDB-lite"/>
    </source>
</evidence>
<feature type="compositionally biased region" description="Basic residues" evidence="1">
    <location>
        <begin position="36"/>
        <end position="46"/>
    </location>
</feature>
<protein>
    <submittedName>
        <fullName evidence="2">Uncharacterized protein</fullName>
    </submittedName>
</protein>
<accession>A0A9W7AG47</accession>
<feature type="compositionally biased region" description="Low complexity" evidence="1">
    <location>
        <begin position="17"/>
        <end position="35"/>
    </location>
</feature>
<reference evidence="3" key="1">
    <citation type="journal article" date="2023" name="Commun. Biol.">
        <title>Genome analysis of Parmales, the sister group of diatoms, reveals the evolutionary specialization of diatoms from phago-mixotrophs to photoautotrophs.</title>
        <authorList>
            <person name="Ban H."/>
            <person name="Sato S."/>
            <person name="Yoshikawa S."/>
            <person name="Yamada K."/>
            <person name="Nakamura Y."/>
            <person name="Ichinomiya M."/>
            <person name="Sato N."/>
            <person name="Blanc-Mathieu R."/>
            <person name="Endo H."/>
            <person name="Kuwata A."/>
            <person name="Ogata H."/>
        </authorList>
    </citation>
    <scope>NUCLEOTIDE SEQUENCE [LARGE SCALE GENOMIC DNA]</scope>
</reference>
<feature type="compositionally biased region" description="Polar residues" evidence="1">
    <location>
        <begin position="1"/>
        <end position="11"/>
    </location>
</feature>
<comment type="caution">
    <text evidence="2">The sequence shown here is derived from an EMBL/GenBank/DDBJ whole genome shotgun (WGS) entry which is preliminary data.</text>
</comment>
<gene>
    <name evidence="2" type="ORF">TL16_g05606</name>
</gene>
<evidence type="ECO:0000313" key="2">
    <source>
        <dbReference type="EMBL" id="GMH71264.1"/>
    </source>
</evidence>
<proteinExistence type="predicted"/>
<organism evidence="2 3">
    <name type="scientific">Triparma laevis f. inornata</name>
    <dbReference type="NCBI Taxonomy" id="1714386"/>
    <lineage>
        <taxon>Eukaryota</taxon>
        <taxon>Sar</taxon>
        <taxon>Stramenopiles</taxon>
        <taxon>Ochrophyta</taxon>
        <taxon>Bolidophyceae</taxon>
        <taxon>Parmales</taxon>
        <taxon>Triparmaceae</taxon>
        <taxon>Triparma</taxon>
    </lineage>
</organism>
<dbReference type="AlphaFoldDB" id="A0A9W7AG47"/>